<evidence type="ECO:0000256" key="2">
    <source>
        <dbReference type="ARBA" id="ARBA00022692"/>
    </source>
</evidence>
<dbReference type="InterPro" id="IPR002110">
    <property type="entry name" value="Ankyrin_rpt"/>
</dbReference>
<comment type="subcellular location">
    <subcellularLocation>
        <location evidence="1">Membrane</location>
        <topology evidence="1">Multi-pass membrane protein</topology>
    </subcellularLocation>
</comment>
<dbReference type="GO" id="GO:0005886">
    <property type="term" value="C:plasma membrane"/>
    <property type="evidence" value="ECO:0007669"/>
    <property type="project" value="TreeGrafter"/>
</dbReference>
<dbReference type="InterPro" id="IPR036770">
    <property type="entry name" value="Ankyrin_rpt-contain_sf"/>
</dbReference>
<feature type="domain" description="PGG" evidence="9">
    <location>
        <begin position="303"/>
        <end position="337"/>
    </location>
</feature>
<keyword evidence="6" id="KW-0472">Membrane</keyword>
<feature type="compositionally biased region" description="Polar residues" evidence="8">
    <location>
        <begin position="336"/>
        <end position="348"/>
    </location>
</feature>
<dbReference type="eggNOG" id="KOG0504">
    <property type="taxonomic scope" value="Eukaryota"/>
</dbReference>
<evidence type="ECO:0000313" key="11">
    <source>
        <dbReference type="Proteomes" id="UP000030645"/>
    </source>
</evidence>
<organism evidence="10 11">
    <name type="scientific">Morus notabilis</name>
    <dbReference type="NCBI Taxonomy" id="981085"/>
    <lineage>
        <taxon>Eukaryota</taxon>
        <taxon>Viridiplantae</taxon>
        <taxon>Streptophyta</taxon>
        <taxon>Embryophyta</taxon>
        <taxon>Tracheophyta</taxon>
        <taxon>Spermatophyta</taxon>
        <taxon>Magnoliopsida</taxon>
        <taxon>eudicotyledons</taxon>
        <taxon>Gunneridae</taxon>
        <taxon>Pentapetalae</taxon>
        <taxon>rosids</taxon>
        <taxon>fabids</taxon>
        <taxon>Rosales</taxon>
        <taxon>Moraceae</taxon>
        <taxon>Moreae</taxon>
        <taxon>Morus</taxon>
    </lineage>
</organism>
<dbReference type="EMBL" id="KE344618">
    <property type="protein sequence ID" value="EXB72240.1"/>
    <property type="molecule type" value="Genomic_DNA"/>
</dbReference>
<dbReference type="Pfam" id="PF12796">
    <property type="entry name" value="Ank_2"/>
    <property type="match status" value="2"/>
</dbReference>
<sequence length="475" mass="52262">MEYHCKLVEAARTGNVEALHDLIKENPFVLSDYALVSPHENPLHVATKAGQLGFVREIIRLKTESAEEPNREGFRPLDIASAFGHVEIVKELVTSTGNDICRLKGKDGKTAIHYAAISGRLEVMDELLSFSAECVTDVTVLGETALHLAVKYYKVEALRNLVEWLEKLGLEEIVNWFDKDGNSVLHLAVSKKQHESVDFLLNNNSTISNTLKLNETNTWGLTAMDIMDLLMENPIDVQLRERLRLAGALRARDIANSIPSTPISNPPVPQVTVNVHNNLPNPVAAKVDWIRYFQFQKKRDSPSDTRNALLVVAALIATVTFQAGVNPPGGFVAEKSQPNVNSTNTTSYAPPPSSPDQSYSPVSTVGLSAISAALGSIATSDWFLFGNSLGFAASVNVLIYLTAGFPFQRELQISLYSMMFAYGCSVNDIQPKEIARCLILAIAFLVPILVRWPPRWAVKLWGYYKTEAGTVNARG</sequence>
<name>W9R5F1_9ROSA</name>
<dbReference type="STRING" id="981085.W9R5F1"/>
<dbReference type="AlphaFoldDB" id="W9R5F1"/>
<feature type="repeat" description="ANK" evidence="7">
    <location>
        <begin position="180"/>
        <end position="212"/>
    </location>
</feature>
<dbReference type="OrthoDB" id="674805at2759"/>
<feature type="repeat" description="ANK" evidence="7">
    <location>
        <begin position="107"/>
        <end position="133"/>
    </location>
</feature>
<dbReference type="Pfam" id="PF13962">
    <property type="entry name" value="PGG"/>
    <property type="match status" value="1"/>
</dbReference>
<dbReference type="SMART" id="SM00248">
    <property type="entry name" value="ANK"/>
    <property type="match status" value="5"/>
</dbReference>
<evidence type="ECO:0000256" key="4">
    <source>
        <dbReference type="ARBA" id="ARBA00022989"/>
    </source>
</evidence>
<feature type="region of interest" description="Disordered" evidence="8">
    <location>
        <begin position="332"/>
        <end position="360"/>
    </location>
</feature>
<keyword evidence="4" id="KW-1133">Transmembrane helix</keyword>
<evidence type="ECO:0000256" key="7">
    <source>
        <dbReference type="PROSITE-ProRule" id="PRU00023"/>
    </source>
</evidence>
<evidence type="ECO:0000256" key="5">
    <source>
        <dbReference type="ARBA" id="ARBA00023043"/>
    </source>
</evidence>
<dbReference type="Gene3D" id="1.25.40.20">
    <property type="entry name" value="Ankyrin repeat-containing domain"/>
    <property type="match status" value="1"/>
</dbReference>
<keyword evidence="3" id="KW-0677">Repeat</keyword>
<dbReference type="InterPro" id="IPR026961">
    <property type="entry name" value="PGG_dom"/>
</dbReference>
<reference evidence="11" key="1">
    <citation type="submission" date="2013-01" db="EMBL/GenBank/DDBJ databases">
        <title>Draft Genome Sequence of a Mulberry Tree, Morus notabilis C.K. Schneid.</title>
        <authorList>
            <person name="He N."/>
            <person name="Zhao S."/>
        </authorList>
    </citation>
    <scope>NUCLEOTIDE SEQUENCE</scope>
</reference>
<evidence type="ECO:0000256" key="3">
    <source>
        <dbReference type="ARBA" id="ARBA00022737"/>
    </source>
</evidence>
<evidence type="ECO:0000256" key="1">
    <source>
        <dbReference type="ARBA" id="ARBA00004141"/>
    </source>
</evidence>
<dbReference type="SUPFAM" id="SSF48403">
    <property type="entry name" value="Ankyrin repeat"/>
    <property type="match status" value="1"/>
</dbReference>
<dbReference type="KEGG" id="mnt:21392468"/>
<keyword evidence="5 7" id="KW-0040">ANK repeat</keyword>
<evidence type="ECO:0000256" key="6">
    <source>
        <dbReference type="ARBA" id="ARBA00023136"/>
    </source>
</evidence>
<evidence type="ECO:0000259" key="9">
    <source>
        <dbReference type="Pfam" id="PF13962"/>
    </source>
</evidence>
<accession>W9R5F1</accession>
<dbReference type="PANTHER" id="PTHR24186:SF37">
    <property type="entry name" value="PGG DOMAIN-CONTAINING PROTEIN"/>
    <property type="match status" value="1"/>
</dbReference>
<keyword evidence="11" id="KW-1185">Reference proteome</keyword>
<evidence type="ECO:0000256" key="8">
    <source>
        <dbReference type="SAM" id="MobiDB-lite"/>
    </source>
</evidence>
<dbReference type="PANTHER" id="PTHR24186">
    <property type="entry name" value="PROTEIN PHOSPHATASE 1 REGULATORY SUBUNIT"/>
    <property type="match status" value="1"/>
</dbReference>
<proteinExistence type="predicted"/>
<gene>
    <name evidence="10" type="ORF">L484_009123</name>
</gene>
<protein>
    <submittedName>
        <fullName evidence="10">Ankyrin repeat-containing protein</fullName>
    </submittedName>
</protein>
<evidence type="ECO:0000313" key="10">
    <source>
        <dbReference type="EMBL" id="EXB72240.1"/>
    </source>
</evidence>
<dbReference type="PROSITE" id="PS50297">
    <property type="entry name" value="ANK_REP_REGION"/>
    <property type="match status" value="2"/>
</dbReference>
<dbReference type="Proteomes" id="UP000030645">
    <property type="component" value="Unassembled WGS sequence"/>
</dbReference>
<keyword evidence="2" id="KW-0812">Transmembrane</keyword>
<dbReference type="PROSITE" id="PS50088">
    <property type="entry name" value="ANK_REPEAT"/>
    <property type="match status" value="2"/>
</dbReference>